<comment type="caution">
    <text evidence="2">The sequence shown here is derived from an EMBL/GenBank/DDBJ whole genome shotgun (WGS) entry which is preliminary data.</text>
</comment>
<dbReference type="PANTHER" id="PTHR23150:SF19">
    <property type="entry name" value="FORMYLGLYCINE-GENERATING ENZYME"/>
    <property type="match status" value="1"/>
</dbReference>
<dbReference type="InterPro" id="IPR005532">
    <property type="entry name" value="SUMF_dom"/>
</dbReference>
<gene>
    <name evidence="2" type="ORF">C7B64_11540</name>
</gene>
<evidence type="ECO:0000313" key="2">
    <source>
        <dbReference type="EMBL" id="PSB02778.1"/>
    </source>
</evidence>
<dbReference type="PANTHER" id="PTHR23150">
    <property type="entry name" value="SULFATASE MODIFYING FACTOR 1, 2"/>
    <property type="match status" value="1"/>
</dbReference>
<dbReference type="NCBIfam" id="NF041121">
    <property type="entry name" value="SAV_2336_NTERM"/>
    <property type="match status" value="1"/>
</dbReference>
<protein>
    <submittedName>
        <fullName evidence="2">Formylglycine-generating enzyme family protein</fullName>
    </submittedName>
</protein>
<dbReference type="Proteomes" id="UP000238762">
    <property type="component" value="Unassembled WGS sequence"/>
</dbReference>
<dbReference type="RefSeq" id="WP_106288804.1">
    <property type="nucleotide sequence ID" value="NZ_CAWNTC010000039.1"/>
</dbReference>
<accession>A0A2T1C3N1</accession>
<dbReference type="AlphaFoldDB" id="A0A2T1C3N1"/>
<proteinExistence type="predicted"/>
<sequence>MIDRLIAELGEQLELTAEELADIVWLTLIRRQGKADAVPAPQTKTVLETVTVSSSYSSTSIPISAPTPQRQLKSETLAGIAPHRSHSSTSDQLGRIPIKVANPPSIRDPLALVRSLRPLMRLVPSGYVESLDEEATAQQIAEAFIYHPVVKPELEPWLDLILVADESDSMPIWKQTVLEFRKLLRNYGAFRDVQLWGLYWDSKHKQFKLHSGLGKAPQATRQPKVVIDPSGRRLIWLITDCVADYWQDESLVQLLKLWSRSSPVAIAQVFPEWLWMRTAIRSYTPVSLLAQEPGLPNARLTALNSDGQAEIKPRSGTLMPIVPLEANAVLAWSQMVMGHHESQGYRVRAISSDPDATEPVSLSLQQRIERFQVMSSPIAQRLMGLVAATPSITLPVIRLIQETLLPRSRQMNVAEVLLGGLLKPIASPELVENELEYIFVDEGIRDLLLAETPVPDTVAVLSKYIERQFDKSLDDFVADLLLWSQSEDQELVEAARPFATVTAAVLKRKGGKYRDWATQIEQGYVPSPQPGQVEFPPLQSITFETVFVELEEENSLQAFDFEMATVSLPTSGRKKTVTIHKQQGQAWKYIEPLSETVELEMVAIPEGKFWMGSPDNEPQRSPDESPQHEVSVPAFFMGRYPVTQAQWQFVATLPQIERSLDPNPSNFKDMTKPVERVSWLDATEFCARLSKFTGKAYRLPSEAEWEYACRAMTSPPSTSSEQRPISLLQGEGSNYPPFHFGETITPELANYDWKYAYGNAPKLKKSSEGTTPVGQFGFANAFGLSDMHGQVWEWCEDDWHSNYEGAPTDGSAWVNKSRSETDTRVVRGGSWVSSPRSCRSAGRSDLFAGDRDFNVGFRVSCSAPRTP</sequence>
<evidence type="ECO:0000259" key="1">
    <source>
        <dbReference type="Pfam" id="PF03781"/>
    </source>
</evidence>
<dbReference type="InterPro" id="IPR051043">
    <property type="entry name" value="Sulfatase_Mod_Factor_Kinase"/>
</dbReference>
<dbReference type="GO" id="GO:0120147">
    <property type="term" value="F:formylglycine-generating oxidase activity"/>
    <property type="evidence" value="ECO:0007669"/>
    <property type="project" value="TreeGrafter"/>
</dbReference>
<evidence type="ECO:0000313" key="3">
    <source>
        <dbReference type="Proteomes" id="UP000238762"/>
    </source>
</evidence>
<dbReference type="EMBL" id="PVWJ01000049">
    <property type="protein sequence ID" value="PSB02778.1"/>
    <property type="molecule type" value="Genomic_DNA"/>
</dbReference>
<organism evidence="2 3">
    <name type="scientific">Merismopedia glauca CCAP 1448/3</name>
    <dbReference type="NCBI Taxonomy" id="1296344"/>
    <lineage>
        <taxon>Bacteria</taxon>
        <taxon>Bacillati</taxon>
        <taxon>Cyanobacteriota</taxon>
        <taxon>Cyanophyceae</taxon>
        <taxon>Synechococcales</taxon>
        <taxon>Merismopediaceae</taxon>
        <taxon>Merismopedia</taxon>
    </lineage>
</organism>
<dbReference type="Gene3D" id="3.90.1580.10">
    <property type="entry name" value="paralog of FGE (formylglycine-generating enzyme)"/>
    <property type="match status" value="1"/>
</dbReference>
<feature type="domain" description="Sulfatase-modifying factor enzyme-like" evidence="1">
    <location>
        <begin position="600"/>
        <end position="859"/>
    </location>
</feature>
<reference evidence="2 3" key="2">
    <citation type="submission" date="2018-03" db="EMBL/GenBank/DDBJ databases">
        <title>The ancient ancestry and fast evolution of plastids.</title>
        <authorList>
            <person name="Moore K.R."/>
            <person name="Magnabosco C."/>
            <person name="Momper L."/>
            <person name="Gold D.A."/>
            <person name="Bosak T."/>
            <person name="Fournier G.P."/>
        </authorList>
    </citation>
    <scope>NUCLEOTIDE SEQUENCE [LARGE SCALE GENOMIC DNA]</scope>
    <source>
        <strain evidence="2 3">CCAP 1448/3</strain>
    </source>
</reference>
<dbReference type="OrthoDB" id="3981129at2"/>
<dbReference type="SUPFAM" id="SSF56436">
    <property type="entry name" value="C-type lectin-like"/>
    <property type="match status" value="1"/>
</dbReference>
<dbReference type="Pfam" id="PF03781">
    <property type="entry name" value="FGE-sulfatase"/>
    <property type="match status" value="1"/>
</dbReference>
<dbReference type="InterPro" id="IPR042095">
    <property type="entry name" value="SUMF_sf"/>
</dbReference>
<dbReference type="InterPro" id="IPR016187">
    <property type="entry name" value="CTDL_fold"/>
</dbReference>
<keyword evidence="3" id="KW-1185">Reference proteome</keyword>
<dbReference type="InterPro" id="IPR047738">
    <property type="entry name" value="SAV_2336-like_N"/>
</dbReference>
<reference evidence="2 3" key="1">
    <citation type="submission" date="2018-02" db="EMBL/GenBank/DDBJ databases">
        <authorList>
            <person name="Cohen D.B."/>
            <person name="Kent A.D."/>
        </authorList>
    </citation>
    <scope>NUCLEOTIDE SEQUENCE [LARGE SCALE GENOMIC DNA]</scope>
    <source>
        <strain evidence="2 3">CCAP 1448/3</strain>
    </source>
</reference>
<name>A0A2T1C3N1_9CYAN</name>